<feature type="compositionally biased region" description="Basic and acidic residues" evidence="8">
    <location>
        <begin position="338"/>
        <end position="362"/>
    </location>
</feature>
<evidence type="ECO:0000259" key="9">
    <source>
        <dbReference type="PROSITE" id="PS51459"/>
    </source>
</evidence>
<feature type="region of interest" description="Disordered" evidence="8">
    <location>
        <begin position="333"/>
        <end position="362"/>
    </location>
</feature>
<keyword evidence="2" id="KW-0548">Nucleotidyltransferase</keyword>
<keyword evidence="1" id="KW-0808">Transferase</keyword>
<keyword evidence="4" id="KW-0067">ATP-binding</keyword>
<dbReference type="OrthoDB" id="9813719at2"/>
<dbReference type="InterPro" id="IPR036597">
    <property type="entry name" value="Fido-like_dom_sf"/>
</dbReference>
<reference evidence="10" key="1">
    <citation type="submission" date="2017-05" db="EMBL/GenBank/DDBJ databases">
        <title>Polyphasic characterization of four soil-derived phenanthrene-degrading Acidovorax strains and proposal of Acidovorax phenanthrenivorans sp. nov.</title>
        <authorList>
            <person name="Singleton D."/>
            <person name="Lee J."/>
            <person name="Dickey A.N."/>
            <person name="Stroud A."/>
            <person name="Scholl E.H."/>
            <person name="Wright F.A."/>
            <person name="Aitken M.D."/>
        </authorList>
    </citation>
    <scope>NUCLEOTIDE SEQUENCE</scope>
    <source>
        <strain evidence="10">P4</strain>
        <plasmid evidence="10">pACP4.4</plasmid>
    </source>
</reference>
<dbReference type="PANTHER" id="PTHR39560:SF1">
    <property type="entry name" value="PROTEIN ADENYLYLTRANSFERASE FIC-RELATED"/>
    <property type="match status" value="1"/>
</dbReference>
<evidence type="ECO:0000256" key="2">
    <source>
        <dbReference type="ARBA" id="ARBA00022695"/>
    </source>
</evidence>
<evidence type="ECO:0000313" key="10">
    <source>
        <dbReference type="EMBL" id="ART61575.1"/>
    </source>
</evidence>
<evidence type="ECO:0000256" key="8">
    <source>
        <dbReference type="SAM" id="MobiDB-lite"/>
    </source>
</evidence>
<evidence type="ECO:0000313" key="11">
    <source>
        <dbReference type="Proteomes" id="UP000194440"/>
    </source>
</evidence>
<dbReference type="PROSITE" id="PS51459">
    <property type="entry name" value="FIDO"/>
    <property type="match status" value="1"/>
</dbReference>
<protein>
    <recommendedName>
        <fullName evidence="5">protein adenylyltransferase</fullName>
        <ecNumber evidence="5">2.7.7.108</ecNumber>
    </recommendedName>
</protein>
<evidence type="ECO:0000256" key="5">
    <source>
        <dbReference type="ARBA" id="ARBA00034531"/>
    </source>
</evidence>
<dbReference type="AlphaFoldDB" id="A0A240UKD5"/>
<dbReference type="KEGG" id="acis:CBP35_21160"/>
<dbReference type="RefSeq" id="WP_009242131.1">
    <property type="nucleotide sequence ID" value="NZ_CP021365.1"/>
</dbReference>
<accession>A0A240UKD5</accession>
<dbReference type="GO" id="GO:0051302">
    <property type="term" value="P:regulation of cell division"/>
    <property type="evidence" value="ECO:0007669"/>
    <property type="project" value="TreeGrafter"/>
</dbReference>
<dbReference type="Pfam" id="PF02661">
    <property type="entry name" value="Fic"/>
    <property type="match status" value="1"/>
</dbReference>
<dbReference type="EMBL" id="CP021370">
    <property type="protein sequence ID" value="ART61575.1"/>
    <property type="molecule type" value="Genomic_DNA"/>
</dbReference>
<dbReference type="InterPro" id="IPR040782">
    <property type="entry name" value="KfrB"/>
</dbReference>
<dbReference type="GeneID" id="61391630"/>
<comment type="catalytic activity">
    <reaction evidence="6">
        <text>L-threonyl-[protein] + ATP = 3-O-(5'-adenylyl)-L-threonyl-[protein] + diphosphate</text>
        <dbReference type="Rhea" id="RHEA:54292"/>
        <dbReference type="Rhea" id="RHEA-COMP:11060"/>
        <dbReference type="Rhea" id="RHEA-COMP:13847"/>
        <dbReference type="ChEBI" id="CHEBI:30013"/>
        <dbReference type="ChEBI" id="CHEBI:30616"/>
        <dbReference type="ChEBI" id="CHEBI:33019"/>
        <dbReference type="ChEBI" id="CHEBI:138113"/>
        <dbReference type="EC" id="2.7.7.108"/>
    </reaction>
</comment>
<sequence>MSEQEDYTYPGTHVLKNKADIRDLAALQRFERGATAVRIQELRENPVRGEYDLAHLQAIHKQVFRDVYEWAGEVRKVDIAKGPAGDRTLFTFKEDIPQKAQEIQSAIKEANYLRGMDKEQFSGKMAEVYAGVNEMHPFREGNGRTTREFIGQLAKDAGYQLDYSKVDKQTWNEAAKESARGNLEPAREVFYEITTVERAVAFDKLATREALAKHPELDGAYKMLHDAHRAGQDAAYLRAEISKELHSGRLVGDGVTLDESKRVIDHAAAYRGLMVRDAERLGGQFKGEVVAVSSHHAMLQVGDMIAVRYERANLDRDLAVGDRVTIQYDKARSQVYEQGKEPARDRGGKDMQMERERVPTPR</sequence>
<dbReference type="EC" id="2.7.7.108" evidence="5"/>
<dbReference type="GO" id="GO:0005524">
    <property type="term" value="F:ATP binding"/>
    <property type="evidence" value="ECO:0007669"/>
    <property type="project" value="UniProtKB-KW"/>
</dbReference>
<keyword evidence="3" id="KW-0547">Nucleotide-binding</keyword>
<keyword evidence="11" id="KW-1185">Reference proteome</keyword>
<dbReference type="Pfam" id="PF18790">
    <property type="entry name" value="KfrB"/>
    <property type="match status" value="1"/>
</dbReference>
<dbReference type="Gene3D" id="1.10.3290.10">
    <property type="entry name" value="Fido-like domain"/>
    <property type="match status" value="1"/>
</dbReference>
<gene>
    <name evidence="10" type="ORF">CBP36_21680</name>
</gene>
<dbReference type="PANTHER" id="PTHR39560">
    <property type="entry name" value="PROTEIN ADENYLYLTRANSFERASE FIC-RELATED"/>
    <property type="match status" value="1"/>
</dbReference>
<organism evidence="10 11">
    <name type="scientific">Acidovorax carolinensis</name>
    <dbReference type="NCBI Taxonomy" id="553814"/>
    <lineage>
        <taxon>Bacteria</taxon>
        <taxon>Pseudomonadati</taxon>
        <taxon>Pseudomonadota</taxon>
        <taxon>Betaproteobacteria</taxon>
        <taxon>Burkholderiales</taxon>
        <taxon>Comamonadaceae</taxon>
        <taxon>Acidovorax</taxon>
    </lineage>
</organism>
<comment type="catalytic activity">
    <reaction evidence="7">
        <text>L-tyrosyl-[protein] + ATP = O-(5'-adenylyl)-L-tyrosyl-[protein] + diphosphate</text>
        <dbReference type="Rhea" id="RHEA:54288"/>
        <dbReference type="Rhea" id="RHEA-COMP:10136"/>
        <dbReference type="Rhea" id="RHEA-COMP:13846"/>
        <dbReference type="ChEBI" id="CHEBI:30616"/>
        <dbReference type="ChEBI" id="CHEBI:33019"/>
        <dbReference type="ChEBI" id="CHEBI:46858"/>
        <dbReference type="ChEBI" id="CHEBI:83624"/>
        <dbReference type="EC" id="2.7.7.108"/>
    </reaction>
</comment>
<dbReference type="KEGG" id="acip:CBP36_21680"/>
<evidence type="ECO:0000256" key="7">
    <source>
        <dbReference type="ARBA" id="ARBA00048696"/>
    </source>
</evidence>
<evidence type="ECO:0000256" key="3">
    <source>
        <dbReference type="ARBA" id="ARBA00022741"/>
    </source>
</evidence>
<dbReference type="GO" id="GO:0070733">
    <property type="term" value="F:AMPylase activity"/>
    <property type="evidence" value="ECO:0007669"/>
    <property type="project" value="UniProtKB-EC"/>
</dbReference>
<name>A0A240UKD5_9BURK</name>
<geneLocation type="plasmid" evidence="10 11">
    <name>pACP4.4</name>
</geneLocation>
<keyword evidence="10" id="KW-0614">Plasmid</keyword>
<evidence type="ECO:0000256" key="4">
    <source>
        <dbReference type="ARBA" id="ARBA00022840"/>
    </source>
</evidence>
<feature type="domain" description="Fido" evidence="9">
    <location>
        <begin position="51"/>
        <end position="192"/>
    </location>
</feature>
<dbReference type="InterPro" id="IPR003812">
    <property type="entry name" value="Fido"/>
</dbReference>
<dbReference type="Proteomes" id="UP000194440">
    <property type="component" value="Plasmid pACP4.4"/>
</dbReference>
<evidence type="ECO:0000256" key="1">
    <source>
        <dbReference type="ARBA" id="ARBA00022679"/>
    </source>
</evidence>
<dbReference type="SUPFAM" id="SSF140931">
    <property type="entry name" value="Fic-like"/>
    <property type="match status" value="1"/>
</dbReference>
<evidence type="ECO:0000256" key="6">
    <source>
        <dbReference type="ARBA" id="ARBA00047939"/>
    </source>
</evidence>
<proteinExistence type="predicted"/>